<reference evidence="2" key="1">
    <citation type="submission" date="2021-01" db="EMBL/GenBank/DDBJ databases">
        <authorList>
            <consortium name="Genoscope - CEA"/>
            <person name="William W."/>
        </authorList>
    </citation>
    <scope>NUCLEOTIDE SEQUENCE</scope>
</reference>
<comment type="caution">
    <text evidence="2">The sequence shown here is derived from an EMBL/GenBank/DDBJ whole genome shotgun (WGS) entry which is preliminary data.</text>
</comment>
<protein>
    <submittedName>
        <fullName evidence="2">Uncharacterized protein</fullName>
    </submittedName>
</protein>
<keyword evidence="3" id="KW-1185">Reference proteome</keyword>
<proteinExistence type="predicted"/>
<accession>A0A8S1XS24</accession>
<gene>
    <name evidence="2" type="ORF">POCTA_138.1.T1310034</name>
</gene>
<name>A0A8S1XS24_PAROT</name>
<feature type="transmembrane region" description="Helical" evidence="1">
    <location>
        <begin position="216"/>
        <end position="237"/>
    </location>
</feature>
<keyword evidence="1" id="KW-0472">Membrane</keyword>
<sequence length="247" mass="28246">MDEFLDKEYYLGGHFVEIEVLSTTLVDELFQGKFLFFARNGAHYGINFNFTCQDLRCELKDQEVFAVIQGYHDFALFESHTVSNIPTISLQNDLLLIVYCYWANDDKILAAYRLPKNNQKHVPILFFGALEFSNDYLRKEKQLISYQLNNKEYVLLNSYDFSTLTRYEVNPSPKIVYNGTMKSEVLNISVENQDNSQVLSLNIEVESEDPEEDSHILLYAAGGAGGVLGIGIIVYCCKKKKIADTLL</sequence>
<dbReference type="AlphaFoldDB" id="A0A8S1XS24"/>
<dbReference type="Proteomes" id="UP000683925">
    <property type="component" value="Unassembled WGS sequence"/>
</dbReference>
<keyword evidence="1" id="KW-0812">Transmembrane</keyword>
<organism evidence="2 3">
    <name type="scientific">Paramecium octaurelia</name>
    <dbReference type="NCBI Taxonomy" id="43137"/>
    <lineage>
        <taxon>Eukaryota</taxon>
        <taxon>Sar</taxon>
        <taxon>Alveolata</taxon>
        <taxon>Ciliophora</taxon>
        <taxon>Intramacronucleata</taxon>
        <taxon>Oligohymenophorea</taxon>
        <taxon>Peniculida</taxon>
        <taxon>Parameciidae</taxon>
        <taxon>Paramecium</taxon>
    </lineage>
</organism>
<evidence type="ECO:0000256" key="1">
    <source>
        <dbReference type="SAM" id="Phobius"/>
    </source>
</evidence>
<keyword evidence="1" id="KW-1133">Transmembrane helix</keyword>
<evidence type="ECO:0000313" key="2">
    <source>
        <dbReference type="EMBL" id="CAD8203827.1"/>
    </source>
</evidence>
<evidence type="ECO:0000313" key="3">
    <source>
        <dbReference type="Proteomes" id="UP000683925"/>
    </source>
</evidence>
<dbReference type="EMBL" id="CAJJDP010000131">
    <property type="protein sequence ID" value="CAD8203827.1"/>
    <property type="molecule type" value="Genomic_DNA"/>
</dbReference>